<keyword evidence="1" id="KW-0812">Transmembrane</keyword>
<proteinExistence type="predicted"/>
<dbReference type="Proteomes" id="UP000293483">
    <property type="component" value="Unassembled WGS sequence"/>
</dbReference>
<protein>
    <submittedName>
        <fullName evidence="2">Uncharacterized protein</fullName>
    </submittedName>
</protein>
<dbReference type="RefSeq" id="WP_130148646.1">
    <property type="nucleotide sequence ID" value="NZ_SGSU01000029.1"/>
</dbReference>
<sequence>MPPLDDYALNPQQLQNGLQILKKRQRNLMLLTAASAAALIASVIGLFVQQEFVYSFFGLTTQVEQLHLPSSIAGDFASLGHQSDYFINLLSWFGWLFLKLFAAFVGAFIAVHLLRKIRFFYVRFQSFVLKFVGWLIAFMLIWGALTYVQYDWNSGQNQEYQQLVQYDKNIQDSEISHYLTDSDLPAPVRSYLLAQAALLHHPADRAAAIPQVQALIQAEKNDPQFLEYGFKPEQLWTMQHQLFQKTITPMAQSVSKQVAQAELLNSALRWVLMFVIALAALLSLILYALARQIKNRTVRIEQRIQ</sequence>
<evidence type="ECO:0000313" key="3">
    <source>
        <dbReference type="Proteomes" id="UP000293483"/>
    </source>
</evidence>
<evidence type="ECO:0000256" key="1">
    <source>
        <dbReference type="SAM" id="Phobius"/>
    </source>
</evidence>
<feature type="transmembrane region" description="Helical" evidence="1">
    <location>
        <begin position="92"/>
        <end position="115"/>
    </location>
</feature>
<gene>
    <name evidence="2" type="ORF">EXE25_17955</name>
</gene>
<comment type="caution">
    <text evidence="2">The sequence shown here is derived from an EMBL/GenBank/DDBJ whole genome shotgun (WGS) entry which is preliminary data.</text>
</comment>
<reference evidence="2 3" key="1">
    <citation type="submission" date="2019-02" db="EMBL/GenBank/DDBJ databases">
        <title>The Batch Genome Submission of Acinetobacter spp. strains.</title>
        <authorList>
            <person name="Qin J."/>
            <person name="Hu Y."/>
            <person name="Ye H."/>
            <person name="Wei L."/>
            <person name="Feng Y."/>
            <person name="Zong Z."/>
        </authorList>
    </citation>
    <scope>NUCLEOTIDE SEQUENCE [LARGE SCALE GENOMIC DNA]</scope>
    <source>
        <strain evidence="2 3">WCHABo060081</strain>
    </source>
</reference>
<dbReference type="STRING" id="202951.GCA_001485025_02880"/>
<keyword evidence="1" id="KW-1133">Transmembrane helix</keyword>
<accession>A0A4Q7ALY6</accession>
<evidence type="ECO:0000313" key="2">
    <source>
        <dbReference type="EMBL" id="RZG64037.1"/>
    </source>
</evidence>
<keyword evidence="1" id="KW-0472">Membrane</keyword>
<dbReference type="EMBL" id="SGSU01000029">
    <property type="protein sequence ID" value="RZG64037.1"/>
    <property type="molecule type" value="Genomic_DNA"/>
</dbReference>
<feature type="transmembrane region" description="Helical" evidence="1">
    <location>
        <begin position="127"/>
        <end position="150"/>
    </location>
</feature>
<name>A0A4Q7ALY6_9GAMM</name>
<feature type="transmembrane region" description="Helical" evidence="1">
    <location>
        <begin position="270"/>
        <end position="290"/>
    </location>
</feature>
<organism evidence="2 3">
    <name type="scientific">Acinetobacter bouvetii</name>
    <dbReference type="NCBI Taxonomy" id="202951"/>
    <lineage>
        <taxon>Bacteria</taxon>
        <taxon>Pseudomonadati</taxon>
        <taxon>Pseudomonadota</taxon>
        <taxon>Gammaproteobacteria</taxon>
        <taxon>Moraxellales</taxon>
        <taxon>Moraxellaceae</taxon>
        <taxon>Acinetobacter</taxon>
    </lineage>
</organism>
<dbReference type="AlphaFoldDB" id="A0A4Q7ALY6"/>
<feature type="transmembrane region" description="Helical" evidence="1">
    <location>
        <begin position="28"/>
        <end position="48"/>
    </location>
</feature>